<name>A0ABQ5XQL7_9GAMM</name>
<accession>A0ABQ5XQL7</accession>
<reference evidence="2" key="1">
    <citation type="journal article" date="2019" name="Int. J. Syst. Evol. Microbiol.">
        <title>The Global Catalogue of Microorganisms (GCM) 10K type strain sequencing project: providing services to taxonomists for standard genome sequencing and annotation.</title>
        <authorList>
            <consortium name="The Broad Institute Genomics Platform"/>
            <consortium name="The Broad Institute Genome Sequencing Center for Infectious Disease"/>
            <person name="Wu L."/>
            <person name="Ma J."/>
        </authorList>
    </citation>
    <scope>NUCLEOTIDE SEQUENCE [LARGE SCALE GENOMIC DNA]</scope>
    <source>
        <strain evidence="2">NBRC 111980</strain>
    </source>
</reference>
<comment type="caution">
    <text evidence="1">The sequence shown here is derived from an EMBL/GenBank/DDBJ whole genome shotgun (WGS) entry which is preliminary data.</text>
</comment>
<organism evidence="1 2">
    <name type="scientific">Dyella acidisoli</name>
    <dbReference type="NCBI Taxonomy" id="1867834"/>
    <lineage>
        <taxon>Bacteria</taxon>
        <taxon>Pseudomonadati</taxon>
        <taxon>Pseudomonadota</taxon>
        <taxon>Gammaproteobacteria</taxon>
        <taxon>Lysobacterales</taxon>
        <taxon>Rhodanobacteraceae</taxon>
        <taxon>Dyella</taxon>
    </lineage>
</organism>
<evidence type="ECO:0000313" key="1">
    <source>
        <dbReference type="EMBL" id="GLQ92790.1"/>
    </source>
</evidence>
<gene>
    <name evidence="1" type="ORF">GCM10007901_17410</name>
</gene>
<keyword evidence="2" id="KW-1185">Reference proteome</keyword>
<dbReference type="EMBL" id="BSOB01000012">
    <property type="protein sequence ID" value="GLQ92790.1"/>
    <property type="molecule type" value="Genomic_DNA"/>
</dbReference>
<proteinExistence type="predicted"/>
<evidence type="ECO:0000313" key="2">
    <source>
        <dbReference type="Proteomes" id="UP001156670"/>
    </source>
</evidence>
<protein>
    <submittedName>
        <fullName evidence="1">Uncharacterized protein</fullName>
    </submittedName>
</protein>
<dbReference type="Proteomes" id="UP001156670">
    <property type="component" value="Unassembled WGS sequence"/>
</dbReference>
<sequence length="83" mass="9083">MGTPMPIASNRDVDIICDAYAEKIRSLYETFFLNVAQTPDNPGPAKDAFVRGVILARTVRDMAISALPADGTPLPKRFDAMTR</sequence>